<feature type="non-terminal residue" evidence="2">
    <location>
        <position position="216"/>
    </location>
</feature>
<dbReference type="OrthoDB" id="7464992at2759"/>
<dbReference type="SUPFAM" id="SSF102712">
    <property type="entry name" value="JAB1/MPN domain"/>
    <property type="match status" value="1"/>
</dbReference>
<gene>
    <name evidence="2" type="ORF">BLA29_009455</name>
</gene>
<dbReference type="InterPro" id="IPR050242">
    <property type="entry name" value="JAMM_MPN+_peptidase_M67A"/>
</dbReference>
<proteinExistence type="predicted"/>
<organism evidence="2 3">
    <name type="scientific">Euroglyphus maynei</name>
    <name type="common">Mayne's house dust mite</name>
    <dbReference type="NCBI Taxonomy" id="6958"/>
    <lineage>
        <taxon>Eukaryota</taxon>
        <taxon>Metazoa</taxon>
        <taxon>Ecdysozoa</taxon>
        <taxon>Arthropoda</taxon>
        <taxon>Chelicerata</taxon>
        <taxon>Arachnida</taxon>
        <taxon>Acari</taxon>
        <taxon>Acariformes</taxon>
        <taxon>Sarcoptiformes</taxon>
        <taxon>Astigmata</taxon>
        <taxon>Psoroptidia</taxon>
        <taxon>Analgoidea</taxon>
        <taxon>Pyroglyphidae</taxon>
        <taxon>Pyroglyphinae</taxon>
        <taxon>Euroglyphus</taxon>
    </lineage>
</organism>
<dbReference type="PANTHER" id="PTHR10410">
    <property type="entry name" value="EUKARYOTIC TRANSLATION INITIATION FACTOR 3 -RELATED"/>
    <property type="match status" value="1"/>
</dbReference>
<sequence length="216" mass="24965">MDLHSHCRHNEVIGCLGGYYCRVTKTLYVLTTVPGSSVDDHFNQCELDAVSYVDAINEFEKQNLHMVGWYHSHPKFSTKPSIVDIQTQKYNQEVFFQRYSNDEKNNKQQQVNDEQTVDERLLIPPEEKERTFVGFIITPFLVQPIGSTLLSSKSFTRYQPHSERSIGSKFIANNTCYDYHHNYGSSYCYFTPELNSTLASTIKCFWVGGPQYSKDV</sequence>
<feature type="domain" description="MPN" evidence="1">
    <location>
        <begin position="1"/>
        <end position="123"/>
    </location>
</feature>
<evidence type="ECO:0000313" key="2">
    <source>
        <dbReference type="EMBL" id="OTF70553.1"/>
    </source>
</evidence>
<evidence type="ECO:0000313" key="3">
    <source>
        <dbReference type="Proteomes" id="UP000194236"/>
    </source>
</evidence>
<dbReference type="Pfam" id="PF01398">
    <property type="entry name" value="JAB"/>
    <property type="match status" value="1"/>
</dbReference>
<dbReference type="InterPro" id="IPR000555">
    <property type="entry name" value="JAMM/MPN+_dom"/>
</dbReference>
<name>A0A1Y3ASC4_EURMA</name>
<protein>
    <submittedName>
        <fullName evidence="2">MPN domain-containing protein-like protein</fullName>
    </submittedName>
</protein>
<dbReference type="PROSITE" id="PS50249">
    <property type="entry name" value="MPN"/>
    <property type="match status" value="1"/>
</dbReference>
<dbReference type="GO" id="GO:0008237">
    <property type="term" value="F:metallopeptidase activity"/>
    <property type="evidence" value="ECO:0007669"/>
    <property type="project" value="InterPro"/>
</dbReference>
<dbReference type="InterPro" id="IPR037518">
    <property type="entry name" value="MPN"/>
</dbReference>
<keyword evidence="3" id="KW-1185">Reference proteome</keyword>
<dbReference type="Gene3D" id="3.40.140.10">
    <property type="entry name" value="Cytidine Deaminase, domain 2"/>
    <property type="match status" value="1"/>
</dbReference>
<evidence type="ECO:0000259" key="1">
    <source>
        <dbReference type="PROSITE" id="PS50249"/>
    </source>
</evidence>
<comment type="caution">
    <text evidence="2">The sequence shown here is derived from an EMBL/GenBank/DDBJ whole genome shotgun (WGS) entry which is preliminary data.</text>
</comment>
<reference evidence="2 3" key="1">
    <citation type="submission" date="2017-03" db="EMBL/GenBank/DDBJ databases">
        <title>Genome Survey of Euroglyphus maynei.</title>
        <authorList>
            <person name="Arlian L.G."/>
            <person name="Morgan M.S."/>
            <person name="Rider S.D."/>
        </authorList>
    </citation>
    <scope>NUCLEOTIDE SEQUENCE [LARGE SCALE GENOMIC DNA]</scope>
    <source>
        <strain evidence="2">Arlian Lab</strain>
        <tissue evidence="2">Whole body</tissue>
    </source>
</reference>
<accession>A0A1Y3ASC4</accession>
<dbReference type="EMBL" id="MUJZ01065207">
    <property type="protein sequence ID" value="OTF70553.1"/>
    <property type="molecule type" value="Genomic_DNA"/>
</dbReference>
<dbReference type="Proteomes" id="UP000194236">
    <property type="component" value="Unassembled WGS sequence"/>
</dbReference>
<dbReference type="AlphaFoldDB" id="A0A1Y3ASC4"/>